<reference evidence="3" key="3">
    <citation type="submission" date="2015-06" db="UniProtKB">
        <authorList>
            <consortium name="EnsemblMetazoa"/>
        </authorList>
    </citation>
    <scope>IDENTIFICATION</scope>
</reference>
<gene>
    <name evidence="3" type="primary">20213790</name>
    <name evidence="2" type="ORF">HELRODRAFT_65543</name>
</gene>
<dbReference type="STRING" id="6412.T1FY92"/>
<evidence type="ECO:0000256" key="1">
    <source>
        <dbReference type="ARBA" id="ARBA00009745"/>
    </source>
</evidence>
<dbReference type="EnsemblMetazoa" id="HelroT65543">
    <property type="protein sequence ID" value="HelroP65543"/>
    <property type="gene ID" value="HelroG65543"/>
</dbReference>
<dbReference type="GO" id="GO:0072542">
    <property type="term" value="F:protein phosphatase activator activity"/>
    <property type="evidence" value="ECO:0000318"/>
    <property type="project" value="GO_Central"/>
</dbReference>
<dbReference type="EMBL" id="KB096742">
    <property type="protein sequence ID" value="ESO02623.1"/>
    <property type="molecule type" value="Genomic_DNA"/>
</dbReference>
<proteinExistence type="inferred from homology"/>
<dbReference type="CTD" id="20213790"/>
<dbReference type="InterPro" id="IPR002554">
    <property type="entry name" value="PP2A_B56"/>
</dbReference>
<dbReference type="PANTHER" id="PTHR10257">
    <property type="entry name" value="SERINE/THREONINE PROTEIN PHOSPHATASE 2A PP2A REGULATORY SUBUNIT B"/>
    <property type="match status" value="1"/>
</dbReference>
<dbReference type="Gene3D" id="1.25.10.10">
    <property type="entry name" value="Leucine-rich Repeat Variant"/>
    <property type="match status" value="1"/>
</dbReference>
<dbReference type="RefSeq" id="XP_009020031.1">
    <property type="nucleotide sequence ID" value="XM_009021783.1"/>
</dbReference>
<dbReference type="GO" id="GO:0007165">
    <property type="term" value="P:signal transduction"/>
    <property type="evidence" value="ECO:0007669"/>
    <property type="project" value="InterPro"/>
</dbReference>
<reference evidence="2 4" key="2">
    <citation type="journal article" date="2013" name="Nature">
        <title>Insights into bilaterian evolution from three spiralian genomes.</title>
        <authorList>
            <person name="Simakov O."/>
            <person name="Marletaz F."/>
            <person name="Cho S.J."/>
            <person name="Edsinger-Gonzales E."/>
            <person name="Havlak P."/>
            <person name="Hellsten U."/>
            <person name="Kuo D.H."/>
            <person name="Larsson T."/>
            <person name="Lv J."/>
            <person name="Arendt D."/>
            <person name="Savage R."/>
            <person name="Osoegawa K."/>
            <person name="de Jong P."/>
            <person name="Grimwood J."/>
            <person name="Chapman J.A."/>
            <person name="Shapiro H."/>
            <person name="Aerts A."/>
            <person name="Otillar R.P."/>
            <person name="Terry A.Y."/>
            <person name="Boore J.L."/>
            <person name="Grigoriev I.V."/>
            <person name="Lindberg D.R."/>
            <person name="Seaver E.C."/>
            <person name="Weisblat D.A."/>
            <person name="Putnam N.H."/>
            <person name="Rokhsar D.S."/>
        </authorList>
    </citation>
    <scope>NUCLEOTIDE SEQUENCE</scope>
</reference>
<dbReference type="GO" id="GO:0005829">
    <property type="term" value="C:cytosol"/>
    <property type="evidence" value="ECO:0000318"/>
    <property type="project" value="GO_Central"/>
</dbReference>
<dbReference type="InterPro" id="IPR011989">
    <property type="entry name" value="ARM-like"/>
</dbReference>
<keyword evidence="4" id="KW-1185">Reference proteome</keyword>
<dbReference type="eggNOG" id="KOG2085">
    <property type="taxonomic scope" value="Eukaryota"/>
</dbReference>
<reference evidence="4" key="1">
    <citation type="submission" date="2012-12" db="EMBL/GenBank/DDBJ databases">
        <authorList>
            <person name="Hellsten U."/>
            <person name="Grimwood J."/>
            <person name="Chapman J.A."/>
            <person name="Shapiro H."/>
            <person name="Aerts A."/>
            <person name="Otillar R.P."/>
            <person name="Terry A.Y."/>
            <person name="Boore J.L."/>
            <person name="Simakov O."/>
            <person name="Marletaz F."/>
            <person name="Cho S.-J."/>
            <person name="Edsinger-Gonzales E."/>
            <person name="Havlak P."/>
            <person name="Kuo D.-H."/>
            <person name="Larsson T."/>
            <person name="Lv J."/>
            <person name="Arendt D."/>
            <person name="Savage R."/>
            <person name="Osoegawa K."/>
            <person name="de Jong P."/>
            <person name="Lindberg D.R."/>
            <person name="Seaver E.C."/>
            <person name="Weisblat D.A."/>
            <person name="Putnam N.H."/>
            <person name="Grigoriev I.V."/>
            <person name="Rokhsar D.S."/>
        </authorList>
    </citation>
    <scope>NUCLEOTIDE SEQUENCE</scope>
</reference>
<protein>
    <submittedName>
        <fullName evidence="2 3">Uncharacterized protein</fullName>
    </submittedName>
</protein>
<organism evidence="3 4">
    <name type="scientific">Helobdella robusta</name>
    <name type="common">Californian leech</name>
    <dbReference type="NCBI Taxonomy" id="6412"/>
    <lineage>
        <taxon>Eukaryota</taxon>
        <taxon>Metazoa</taxon>
        <taxon>Spiralia</taxon>
        <taxon>Lophotrochozoa</taxon>
        <taxon>Annelida</taxon>
        <taxon>Clitellata</taxon>
        <taxon>Hirudinea</taxon>
        <taxon>Rhynchobdellida</taxon>
        <taxon>Glossiphoniidae</taxon>
        <taxon>Helobdella</taxon>
    </lineage>
</organism>
<evidence type="ECO:0000313" key="4">
    <source>
        <dbReference type="Proteomes" id="UP000015101"/>
    </source>
</evidence>
<name>T1FY92_HELRO</name>
<dbReference type="KEGG" id="hro:HELRODRAFT_65543"/>
<accession>T1FY92</accession>
<dbReference type="GO" id="GO:0000159">
    <property type="term" value="C:protein phosphatase type 2A complex"/>
    <property type="evidence" value="ECO:0000318"/>
    <property type="project" value="GO_Central"/>
</dbReference>
<dbReference type="AlphaFoldDB" id="T1FY92"/>
<dbReference type="Proteomes" id="UP000015101">
    <property type="component" value="Unassembled WGS sequence"/>
</dbReference>
<dbReference type="EMBL" id="AMQM01000969">
    <property type="status" value="NOT_ANNOTATED_CDS"/>
    <property type="molecule type" value="Genomic_DNA"/>
</dbReference>
<comment type="similarity">
    <text evidence="1">Belongs to the phosphatase 2A regulatory subunit B56 family.</text>
</comment>
<dbReference type="PANTHER" id="PTHR10257:SF3">
    <property type="entry name" value="SERINE_THREONINE-PROTEIN PHOSPHATASE 2A 56 KDA REGULATORY SUBUNIT GAMMA ISOFORM"/>
    <property type="match status" value="1"/>
</dbReference>
<evidence type="ECO:0000313" key="3">
    <source>
        <dbReference type="EnsemblMetazoa" id="HelroP65543"/>
    </source>
</evidence>
<dbReference type="InterPro" id="IPR016024">
    <property type="entry name" value="ARM-type_fold"/>
</dbReference>
<dbReference type="Pfam" id="PF01603">
    <property type="entry name" value="B56"/>
    <property type="match status" value="1"/>
</dbReference>
<sequence length="364" mass="43484">RLFVEKLRTCSIIYDFMENTNLENKMCKKQIMSEILEYLIHGRNVLTPELYREIVDMVSKNIFRKLPSSEIMFDVEEDHTFYDPSWPHLLLSYEILTQFLYLPDFKTSLARHYINENFIDQFMDLFLTRDGRERVTLQKILLKIYRAFIVLRPYIRNRFYEYTFDEVYVIGLPDLMQFYSNIIPGFVFPLEAEHEIFFTNIFLLLHCGAMYPHYYKRYLDCIYELLLKNPKLYEKVVDVIIKYWPKTSSAKQLLFLKELNDLLTDIKSEEFEVICIDLFTLLADCFSKPNYYVFDGALDVLNNPTICSLIKTYTDTVYPIIVPVLLKSMEAIHVPNKVKIQAIITKFRNDSEKDFSFSLLKYEE</sequence>
<dbReference type="SUPFAM" id="SSF48371">
    <property type="entry name" value="ARM repeat"/>
    <property type="match status" value="1"/>
</dbReference>
<dbReference type="HOGENOM" id="CLU_762019_0_0_1"/>
<dbReference type="GeneID" id="20213790"/>
<dbReference type="OrthoDB" id="10264446at2759"/>
<dbReference type="GO" id="GO:0005634">
    <property type="term" value="C:nucleus"/>
    <property type="evidence" value="ECO:0000318"/>
    <property type="project" value="GO_Central"/>
</dbReference>
<dbReference type="FunFam" id="1.25.10.10:FF:002082">
    <property type="entry name" value="Uncharacterized protein, isoform B"/>
    <property type="match status" value="1"/>
</dbReference>
<dbReference type="GO" id="GO:0051177">
    <property type="term" value="P:meiotic sister chromatid cohesion"/>
    <property type="evidence" value="ECO:0000318"/>
    <property type="project" value="GO_Central"/>
</dbReference>
<evidence type="ECO:0000313" key="2">
    <source>
        <dbReference type="EMBL" id="ESO02623.1"/>
    </source>
</evidence>
<dbReference type="InParanoid" id="T1FY92"/>